<organism evidence="2 3">
    <name type="scientific">Staphylococcus argensis</name>
    <dbReference type="NCBI Taxonomy" id="1607738"/>
    <lineage>
        <taxon>Bacteria</taxon>
        <taxon>Bacillati</taxon>
        <taxon>Bacillota</taxon>
        <taxon>Bacilli</taxon>
        <taxon>Bacillales</taxon>
        <taxon>Staphylococcaceae</taxon>
        <taxon>Staphylococcus</taxon>
    </lineage>
</organism>
<dbReference type="RefSeq" id="WP_103370857.1">
    <property type="nucleotide sequence ID" value="NZ_CBCRVO010000001.1"/>
</dbReference>
<reference evidence="2 3" key="1">
    <citation type="submission" date="2017-08" db="EMBL/GenBank/DDBJ databases">
        <title>Draft genome sequences of 64 type strains of genus Staph aureus.</title>
        <authorList>
            <person name="Cole K."/>
            <person name="Golubchik T."/>
            <person name="Russell J."/>
            <person name="Foster D."/>
            <person name="Llewelyn M."/>
            <person name="Wilson D."/>
            <person name="Crook D."/>
            <person name="Paul J."/>
        </authorList>
    </citation>
    <scope>NUCLEOTIDE SEQUENCE [LARGE SCALE GENOMIC DNA]</scope>
    <source>
        <strain evidence="2 3">DSM 29875</strain>
    </source>
</reference>
<dbReference type="OrthoDB" id="2415888at2"/>
<keyword evidence="3" id="KW-1185">Reference proteome</keyword>
<sequence length="83" mass="10115">MNSETQFHVSVMDARLKKVKKQRDQFREERNSLIKDIKELRKYKQMYQVLAEHIKFKAEANPSEWRYISLVHFIDDLEDDVND</sequence>
<comment type="caution">
    <text evidence="2">The sequence shown here is derived from an EMBL/GenBank/DDBJ whole genome shotgun (WGS) entry which is preliminary data.</text>
</comment>
<gene>
    <name evidence="2" type="ORF">CD039_01565</name>
</gene>
<proteinExistence type="predicted"/>
<dbReference type="Proteomes" id="UP000242712">
    <property type="component" value="Unassembled WGS sequence"/>
</dbReference>
<evidence type="ECO:0000313" key="3">
    <source>
        <dbReference type="Proteomes" id="UP000242712"/>
    </source>
</evidence>
<name>A0A2K4FDW4_9STAP</name>
<feature type="coiled-coil region" evidence="1">
    <location>
        <begin position="9"/>
        <end position="43"/>
    </location>
</feature>
<dbReference type="GeneID" id="98297030"/>
<keyword evidence="1" id="KW-0175">Coiled coil</keyword>
<evidence type="ECO:0000313" key="2">
    <source>
        <dbReference type="EMBL" id="POA09473.1"/>
    </source>
</evidence>
<protein>
    <submittedName>
        <fullName evidence="2">Uncharacterized protein</fullName>
    </submittedName>
</protein>
<accession>A0A2K4FDW4</accession>
<dbReference type="AlphaFoldDB" id="A0A2K4FDW4"/>
<evidence type="ECO:0000256" key="1">
    <source>
        <dbReference type="SAM" id="Coils"/>
    </source>
</evidence>
<dbReference type="EMBL" id="PPPX01000001">
    <property type="protein sequence ID" value="POA09473.1"/>
    <property type="molecule type" value="Genomic_DNA"/>
</dbReference>